<organism evidence="1 2">
    <name type="scientific">Dolichospermum circinale CS-537/01</name>
    <dbReference type="NCBI Taxonomy" id="3021739"/>
    <lineage>
        <taxon>Bacteria</taxon>
        <taxon>Bacillati</taxon>
        <taxon>Cyanobacteriota</taxon>
        <taxon>Cyanophyceae</taxon>
        <taxon>Nostocales</taxon>
        <taxon>Aphanizomenonaceae</taxon>
        <taxon>Dolichospermum</taxon>
        <taxon>Dolichospermum circinale</taxon>
    </lineage>
</organism>
<dbReference type="EMBL" id="JAQMTU010000092">
    <property type="protein sequence ID" value="MDB9487839.1"/>
    <property type="molecule type" value="Genomic_DNA"/>
</dbReference>
<protein>
    <submittedName>
        <fullName evidence="1">Uncharacterized protein</fullName>
    </submittedName>
</protein>
<accession>A0ABT5A7A6</accession>
<dbReference type="Proteomes" id="UP001212123">
    <property type="component" value="Unassembled WGS sequence"/>
</dbReference>
<proteinExistence type="predicted"/>
<dbReference type="RefSeq" id="WP_271805858.1">
    <property type="nucleotide sequence ID" value="NZ_JAQMTU010000092.1"/>
</dbReference>
<comment type="caution">
    <text evidence="1">The sequence shown here is derived from an EMBL/GenBank/DDBJ whole genome shotgun (WGS) entry which is preliminary data.</text>
</comment>
<evidence type="ECO:0000313" key="1">
    <source>
        <dbReference type="EMBL" id="MDB9487839.1"/>
    </source>
</evidence>
<name>A0ABT5A7A6_9CYAN</name>
<gene>
    <name evidence="1" type="ORF">PN492_14980</name>
</gene>
<sequence>MFAEESINSDYHLASSDNFSIPISQVNDASIAPKAAVKSPQFVVLPSVGVETVNLTPLPW</sequence>
<keyword evidence="2" id="KW-1185">Reference proteome</keyword>
<evidence type="ECO:0000313" key="2">
    <source>
        <dbReference type="Proteomes" id="UP001212123"/>
    </source>
</evidence>
<reference evidence="1 2" key="1">
    <citation type="submission" date="2023-01" db="EMBL/GenBank/DDBJ databases">
        <title>Genomes from the Australian National Cyanobacteria Reference Collection.</title>
        <authorList>
            <person name="Willis A."/>
            <person name="Lee E.M.F."/>
        </authorList>
    </citation>
    <scope>NUCLEOTIDE SEQUENCE [LARGE SCALE GENOMIC DNA]</scope>
    <source>
        <strain evidence="1 2">CS-537/01</strain>
    </source>
</reference>